<keyword evidence="1" id="KW-0812">Transmembrane</keyword>
<keyword evidence="4" id="KW-1185">Reference proteome</keyword>
<evidence type="ECO:0000259" key="2">
    <source>
        <dbReference type="Pfam" id="PF02517"/>
    </source>
</evidence>
<dbReference type="GO" id="GO:0008237">
    <property type="term" value="F:metallopeptidase activity"/>
    <property type="evidence" value="ECO:0007669"/>
    <property type="project" value="UniProtKB-KW"/>
</dbReference>
<feature type="transmembrane region" description="Helical" evidence="1">
    <location>
        <begin position="85"/>
        <end position="106"/>
    </location>
</feature>
<dbReference type="RefSeq" id="WP_118875800.1">
    <property type="nucleotide sequence ID" value="NZ_QWEI01000003.1"/>
</dbReference>
<feature type="transmembrane region" description="Helical" evidence="1">
    <location>
        <begin position="206"/>
        <end position="231"/>
    </location>
</feature>
<protein>
    <submittedName>
        <fullName evidence="3">CPBP family intramembrane metalloprotease</fullName>
    </submittedName>
</protein>
<comment type="caution">
    <text evidence="3">The sequence shown here is derived from an EMBL/GenBank/DDBJ whole genome shotgun (WGS) entry which is preliminary data.</text>
</comment>
<dbReference type="GO" id="GO:0080120">
    <property type="term" value="P:CAAX-box protein maturation"/>
    <property type="evidence" value="ECO:0007669"/>
    <property type="project" value="UniProtKB-ARBA"/>
</dbReference>
<dbReference type="Pfam" id="PF02517">
    <property type="entry name" value="Rce1-like"/>
    <property type="match status" value="1"/>
</dbReference>
<name>A0A396S9H8_9BACL</name>
<dbReference type="GO" id="GO:0004175">
    <property type="term" value="F:endopeptidase activity"/>
    <property type="evidence" value="ECO:0007669"/>
    <property type="project" value="UniProtKB-ARBA"/>
</dbReference>
<feature type="transmembrane region" description="Helical" evidence="1">
    <location>
        <begin position="175"/>
        <end position="194"/>
    </location>
</feature>
<organism evidence="3 4">
    <name type="scientific">Ureibacillus yapensis</name>
    <dbReference type="NCBI Taxonomy" id="2304605"/>
    <lineage>
        <taxon>Bacteria</taxon>
        <taxon>Bacillati</taxon>
        <taxon>Bacillota</taxon>
        <taxon>Bacilli</taxon>
        <taxon>Bacillales</taxon>
        <taxon>Caryophanaceae</taxon>
        <taxon>Ureibacillus</taxon>
    </lineage>
</organism>
<dbReference type="InterPro" id="IPR003675">
    <property type="entry name" value="Rce1/LyrA-like_dom"/>
</dbReference>
<proteinExistence type="predicted"/>
<evidence type="ECO:0000256" key="1">
    <source>
        <dbReference type="SAM" id="Phobius"/>
    </source>
</evidence>
<keyword evidence="3" id="KW-0482">Metalloprotease</keyword>
<dbReference type="Proteomes" id="UP000265692">
    <property type="component" value="Unassembled WGS sequence"/>
</dbReference>
<keyword evidence="1" id="KW-1133">Transmembrane helix</keyword>
<keyword evidence="3" id="KW-0645">Protease</keyword>
<dbReference type="GO" id="GO:0006508">
    <property type="term" value="P:proteolysis"/>
    <property type="evidence" value="ECO:0007669"/>
    <property type="project" value="UniProtKB-KW"/>
</dbReference>
<accession>A0A396S9H8</accession>
<dbReference type="PANTHER" id="PTHR43592:SF15">
    <property type="entry name" value="CAAX AMINO TERMINAL PROTEASE FAMILY PROTEIN"/>
    <property type="match status" value="1"/>
</dbReference>
<keyword evidence="3" id="KW-0378">Hydrolase</keyword>
<dbReference type="OrthoDB" id="2357478at2"/>
<feature type="transmembrane region" description="Helical" evidence="1">
    <location>
        <begin position="45"/>
        <end position="65"/>
    </location>
</feature>
<feature type="domain" description="CAAX prenyl protease 2/Lysostaphin resistance protein A-like" evidence="2">
    <location>
        <begin position="147"/>
        <end position="234"/>
    </location>
</feature>
<evidence type="ECO:0000313" key="3">
    <source>
        <dbReference type="EMBL" id="RHW37411.1"/>
    </source>
</evidence>
<dbReference type="PANTHER" id="PTHR43592">
    <property type="entry name" value="CAAX AMINO TERMINAL PROTEASE"/>
    <property type="match status" value="1"/>
</dbReference>
<evidence type="ECO:0000313" key="4">
    <source>
        <dbReference type="Proteomes" id="UP000265692"/>
    </source>
</evidence>
<dbReference type="EMBL" id="QWEI01000003">
    <property type="protein sequence ID" value="RHW37411.1"/>
    <property type="molecule type" value="Genomic_DNA"/>
</dbReference>
<gene>
    <name evidence="3" type="ORF">D1B33_07640</name>
</gene>
<feature type="transmembrane region" description="Helical" evidence="1">
    <location>
        <begin position="6"/>
        <end position="24"/>
    </location>
</feature>
<sequence>MEYGLWLVIIFTLFYEPIIGYFDFQKFKVDVRENQNARLKYYKNSIIGLWVPTLFILLLVVFTELTLKDIGLSIPSINTDTLGPLVTYSVFAIVFLYLFVILYYSIGYQFSDKIRTKFEQAKQKEYASVGFSEILPVTNKEKKIWNYVSLTAGVTEEIIYRGFLIFALNYLFPNFSVWLIIILSSLLFGLAHTYQGFTTGVLRTTVFGVIFSSLYVGIGSILPLIVFHFLIDYVAKLGELESEHFIRKEPSYKIRNRDN</sequence>
<keyword evidence="1" id="KW-0472">Membrane</keyword>
<reference evidence="3 4" key="1">
    <citation type="submission" date="2018-08" db="EMBL/GenBank/DDBJ databases">
        <title>Lysinibacillus sp. YLB-03 draft genome sequence.</title>
        <authorList>
            <person name="Yu L."/>
        </authorList>
    </citation>
    <scope>NUCLEOTIDE SEQUENCE [LARGE SCALE GENOMIC DNA]</scope>
    <source>
        <strain evidence="3 4">YLB-03</strain>
    </source>
</reference>
<dbReference type="AlphaFoldDB" id="A0A396S9H8"/>